<feature type="domain" description="DHHA1" evidence="7">
    <location>
        <begin position="348"/>
        <end position="436"/>
    </location>
</feature>
<dbReference type="Pfam" id="PF01368">
    <property type="entry name" value="DHH"/>
    <property type="match status" value="1"/>
</dbReference>
<accession>A0ABQ6Z3F3</accession>
<evidence type="ECO:0000313" key="9">
    <source>
        <dbReference type="EMBL" id="KAF1305819.1"/>
    </source>
</evidence>
<sequence>MKQASFQWQLPKKQELPETFIQTLKEKNIPLPLGSLFWNRQLQTPEAVEAFLSPSLDTLHDPFLFFEMDKAVERIQQAIMEGERILVYGDYDADGITSTTIMKETLELLGADVEFYLPNRFTDGYGPNQAVYERKIAEGIQLIVTVDNGVSGHEAINYANEQGVDVIVTDHHEMPQDLPGAYAIIHPRHPAGEYPFGELAGVGVAFKVACALLEEVPVEFLDLVAIGTIADMVSLTDENRVLVTFGLQTMKQTERIGLAKLIDVSGIQPEGLNETSIGFSIGPRLNAIGRLEDPNPAVHLMSTFDEEEAQTLAEKLDRINTRRKDLVEVITEEAMAMVRPDDRINVIAGENWHEGILGIVAGRILRATGKPTLVLTIKEDGLAKGSGRSTESVNLFEMLDSMREWMTSFGGHHAAVGLSLEAVNVTILQEKLNAYMLEHDLTSGIDLAIDAILPLAAVSLEFIDSLQLLAPFGMDNPLPNFLFEKVSVTSSRTVGSDNQHLKFSLIDETNQQLDGIGFGFGSESLEFQSDELSVVGQLSINEWNGKRIPQLMLEDYQINALQVFDYRPKRNQHLLNFEEKTLFI</sequence>
<keyword evidence="4" id="KW-0378">Hydrolase</keyword>
<dbReference type="Gene3D" id="2.40.50.460">
    <property type="match status" value="1"/>
</dbReference>
<proteinExistence type="inferred from homology"/>
<evidence type="ECO:0000313" key="10">
    <source>
        <dbReference type="Proteomes" id="UP000782705"/>
    </source>
</evidence>
<reference evidence="9 10" key="1">
    <citation type="submission" date="2016-06" db="EMBL/GenBank/DDBJ databases">
        <title>Four novel species of enterococci isolated from chicken manure.</title>
        <authorList>
            <person name="Van Tyne D."/>
        </authorList>
    </citation>
    <scope>NUCLEOTIDE SEQUENCE [LARGE SCALE GENOMIC DNA]</scope>
    <source>
        <strain evidence="9 10">CU12B</strain>
    </source>
</reference>
<evidence type="ECO:0000256" key="4">
    <source>
        <dbReference type="ARBA" id="ARBA00022801"/>
    </source>
</evidence>
<dbReference type="InterPro" id="IPR001667">
    <property type="entry name" value="DDH_dom"/>
</dbReference>
<dbReference type="NCBIfam" id="TIGR00644">
    <property type="entry name" value="recJ"/>
    <property type="match status" value="1"/>
</dbReference>
<dbReference type="InterPro" id="IPR038763">
    <property type="entry name" value="DHH_sf"/>
</dbReference>
<dbReference type="SUPFAM" id="SSF64182">
    <property type="entry name" value="DHH phosphoesterases"/>
    <property type="match status" value="1"/>
</dbReference>
<evidence type="ECO:0000259" key="8">
    <source>
        <dbReference type="Pfam" id="PF17768"/>
    </source>
</evidence>
<name>A0ABQ6Z3F3_9ENTE</name>
<dbReference type="Gene3D" id="3.90.1640.30">
    <property type="match status" value="1"/>
</dbReference>
<feature type="domain" description="RecJ OB" evidence="8">
    <location>
        <begin position="449"/>
        <end position="555"/>
    </location>
</feature>
<dbReference type="GO" id="GO:0004527">
    <property type="term" value="F:exonuclease activity"/>
    <property type="evidence" value="ECO:0007669"/>
    <property type="project" value="UniProtKB-KW"/>
</dbReference>
<keyword evidence="3" id="KW-0540">Nuclease</keyword>
<protein>
    <recommendedName>
        <fullName evidence="2">Single-stranded-DNA-specific exonuclease RecJ</fullName>
    </recommendedName>
</protein>
<evidence type="ECO:0000256" key="3">
    <source>
        <dbReference type="ARBA" id="ARBA00022722"/>
    </source>
</evidence>
<organism evidence="9 10">
    <name type="scientific">Candidatus Enterococcus willemsii</name>
    <dbReference type="NCBI Taxonomy" id="1857215"/>
    <lineage>
        <taxon>Bacteria</taxon>
        <taxon>Bacillati</taxon>
        <taxon>Bacillota</taxon>
        <taxon>Bacilli</taxon>
        <taxon>Lactobacillales</taxon>
        <taxon>Enterococcaceae</taxon>
        <taxon>Enterococcus</taxon>
    </lineage>
</organism>
<dbReference type="Pfam" id="PF17768">
    <property type="entry name" value="RecJ_OB"/>
    <property type="match status" value="1"/>
</dbReference>
<evidence type="ECO:0000259" key="7">
    <source>
        <dbReference type="Pfam" id="PF02272"/>
    </source>
</evidence>
<keyword evidence="10" id="KW-1185">Reference proteome</keyword>
<gene>
    <name evidence="9" type="ORF">BAU17_13520</name>
</gene>
<keyword evidence="5 9" id="KW-0269">Exonuclease</keyword>
<dbReference type="Pfam" id="PF02272">
    <property type="entry name" value="DHHA1"/>
    <property type="match status" value="1"/>
</dbReference>
<dbReference type="Proteomes" id="UP000782705">
    <property type="component" value="Unassembled WGS sequence"/>
</dbReference>
<dbReference type="EMBL" id="MAEL01000008">
    <property type="protein sequence ID" value="KAF1305819.1"/>
    <property type="molecule type" value="Genomic_DNA"/>
</dbReference>
<evidence type="ECO:0000259" key="6">
    <source>
        <dbReference type="Pfam" id="PF01368"/>
    </source>
</evidence>
<evidence type="ECO:0000256" key="1">
    <source>
        <dbReference type="ARBA" id="ARBA00005915"/>
    </source>
</evidence>
<dbReference type="InterPro" id="IPR041122">
    <property type="entry name" value="RecJ_OB"/>
</dbReference>
<dbReference type="InterPro" id="IPR051673">
    <property type="entry name" value="SSDNA_exonuclease_RecJ"/>
</dbReference>
<dbReference type="InterPro" id="IPR003156">
    <property type="entry name" value="DHHA1_dom"/>
</dbReference>
<comment type="similarity">
    <text evidence="1">Belongs to the RecJ family.</text>
</comment>
<evidence type="ECO:0000256" key="2">
    <source>
        <dbReference type="ARBA" id="ARBA00019841"/>
    </source>
</evidence>
<comment type="caution">
    <text evidence="9">The sequence shown here is derived from an EMBL/GenBank/DDBJ whole genome shotgun (WGS) entry which is preliminary data.</text>
</comment>
<evidence type="ECO:0000256" key="5">
    <source>
        <dbReference type="ARBA" id="ARBA00022839"/>
    </source>
</evidence>
<feature type="non-terminal residue" evidence="9">
    <location>
        <position position="584"/>
    </location>
</feature>
<dbReference type="InterPro" id="IPR004610">
    <property type="entry name" value="RecJ"/>
</dbReference>
<dbReference type="PANTHER" id="PTHR30255:SF2">
    <property type="entry name" value="SINGLE-STRANDED-DNA-SPECIFIC EXONUCLEASE RECJ"/>
    <property type="match status" value="1"/>
</dbReference>
<dbReference type="PANTHER" id="PTHR30255">
    <property type="entry name" value="SINGLE-STRANDED-DNA-SPECIFIC EXONUCLEASE RECJ"/>
    <property type="match status" value="1"/>
</dbReference>
<feature type="domain" description="DDH" evidence="6">
    <location>
        <begin position="84"/>
        <end position="228"/>
    </location>
</feature>